<accession>A0A226EL65</accession>
<dbReference type="Pfam" id="PF17855">
    <property type="entry name" value="MCM_lid"/>
    <property type="match status" value="1"/>
</dbReference>
<dbReference type="SUPFAM" id="SSF52540">
    <property type="entry name" value="P-loop containing nucleoside triphosphate hydrolases"/>
    <property type="match status" value="1"/>
</dbReference>
<keyword evidence="4 13" id="KW-0547">Nucleotide-binding</keyword>
<evidence type="ECO:0000256" key="3">
    <source>
        <dbReference type="ARBA" id="ARBA00022705"/>
    </source>
</evidence>
<dbReference type="InterPro" id="IPR041562">
    <property type="entry name" value="MCM_lid"/>
</dbReference>
<dbReference type="GO" id="GO:0003697">
    <property type="term" value="F:single-stranded DNA binding"/>
    <property type="evidence" value="ECO:0007669"/>
    <property type="project" value="TreeGrafter"/>
</dbReference>
<proteinExistence type="inferred from homology"/>
<dbReference type="Pfam" id="PF18263">
    <property type="entry name" value="WHD_MCM6"/>
    <property type="match status" value="1"/>
</dbReference>
<keyword evidence="7 14" id="KW-0347">Helicase</keyword>
<evidence type="ECO:0000256" key="12">
    <source>
        <dbReference type="ARBA" id="ARBA00048432"/>
    </source>
</evidence>
<dbReference type="Pfam" id="PF00493">
    <property type="entry name" value="MCM"/>
    <property type="match status" value="1"/>
</dbReference>
<dbReference type="CDD" id="cd17757">
    <property type="entry name" value="MCM6"/>
    <property type="match status" value="1"/>
</dbReference>
<evidence type="ECO:0000256" key="15">
    <source>
        <dbReference type="SAM" id="MobiDB-lite"/>
    </source>
</evidence>
<dbReference type="GO" id="GO:1990518">
    <property type="term" value="F:single-stranded 3'-5' DNA helicase activity"/>
    <property type="evidence" value="ECO:0007669"/>
    <property type="project" value="TreeGrafter"/>
</dbReference>
<dbReference type="EMBL" id="LNIX01000003">
    <property type="protein sequence ID" value="OXA58040.1"/>
    <property type="molecule type" value="Genomic_DNA"/>
</dbReference>
<organism evidence="17 18">
    <name type="scientific">Folsomia candida</name>
    <name type="common">Springtail</name>
    <dbReference type="NCBI Taxonomy" id="158441"/>
    <lineage>
        <taxon>Eukaryota</taxon>
        <taxon>Metazoa</taxon>
        <taxon>Ecdysozoa</taxon>
        <taxon>Arthropoda</taxon>
        <taxon>Hexapoda</taxon>
        <taxon>Collembola</taxon>
        <taxon>Entomobryomorpha</taxon>
        <taxon>Isotomoidea</taxon>
        <taxon>Isotomidae</taxon>
        <taxon>Proisotominae</taxon>
        <taxon>Folsomia</taxon>
    </lineage>
</organism>
<evidence type="ECO:0000256" key="9">
    <source>
        <dbReference type="ARBA" id="ARBA00023125"/>
    </source>
</evidence>
<evidence type="ECO:0000256" key="14">
    <source>
        <dbReference type="RuleBase" id="RU368064"/>
    </source>
</evidence>
<evidence type="ECO:0000256" key="13">
    <source>
        <dbReference type="RuleBase" id="RU004070"/>
    </source>
</evidence>
<keyword evidence="3 14" id="KW-0235">DNA replication</keyword>
<dbReference type="PANTHER" id="PTHR11630:SF43">
    <property type="entry name" value="DNA REPLICATION LICENSING FACTOR MCM6"/>
    <property type="match status" value="1"/>
</dbReference>
<feature type="region of interest" description="Disordered" evidence="15">
    <location>
        <begin position="258"/>
        <end position="278"/>
    </location>
</feature>
<comment type="caution">
    <text evidence="17">The sequence shown here is derived from an EMBL/GenBank/DDBJ whole genome shotgun (WGS) entry which is preliminary data.</text>
</comment>
<dbReference type="GO" id="GO:0006270">
    <property type="term" value="P:DNA replication initiation"/>
    <property type="evidence" value="ECO:0007669"/>
    <property type="project" value="UniProtKB-UniRule"/>
</dbReference>
<dbReference type="Gene3D" id="3.30.1640.10">
    <property type="entry name" value="mini-chromosome maintenance (MCM) complex, chain A, domain 1"/>
    <property type="match status" value="1"/>
</dbReference>
<keyword evidence="5" id="KW-0498">Mitosis</keyword>
<evidence type="ECO:0000256" key="8">
    <source>
        <dbReference type="ARBA" id="ARBA00022840"/>
    </source>
</evidence>
<dbReference type="InterPro" id="IPR012340">
    <property type="entry name" value="NA-bd_OB-fold"/>
</dbReference>
<dbReference type="GO" id="GO:0005634">
    <property type="term" value="C:nucleus"/>
    <property type="evidence" value="ECO:0007669"/>
    <property type="project" value="UniProtKB-SubCell"/>
</dbReference>
<dbReference type="FunFam" id="3.30.1640.10:FF:000004">
    <property type="entry name" value="DNA helicase"/>
    <property type="match status" value="1"/>
</dbReference>
<keyword evidence="18" id="KW-1185">Reference proteome</keyword>
<evidence type="ECO:0000256" key="7">
    <source>
        <dbReference type="ARBA" id="ARBA00022806"/>
    </source>
</evidence>
<dbReference type="InterPro" id="IPR041024">
    <property type="entry name" value="Mcm6_C"/>
</dbReference>
<dbReference type="OMA" id="RHQQTDK"/>
<name>A0A226EL65_FOLCA</name>
<dbReference type="Gene3D" id="2.40.50.140">
    <property type="entry name" value="Nucleic acid-binding proteins"/>
    <property type="match status" value="1"/>
</dbReference>
<keyword evidence="11 14" id="KW-0131">Cell cycle</keyword>
<dbReference type="Pfam" id="PF14551">
    <property type="entry name" value="MCM_N"/>
    <property type="match status" value="1"/>
</dbReference>
<comment type="catalytic activity">
    <reaction evidence="12">
        <text>ATP + H2O = ADP + phosphate + H(+)</text>
        <dbReference type="Rhea" id="RHEA:13065"/>
        <dbReference type="ChEBI" id="CHEBI:15377"/>
        <dbReference type="ChEBI" id="CHEBI:15378"/>
        <dbReference type="ChEBI" id="CHEBI:30616"/>
        <dbReference type="ChEBI" id="CHEBI:43474"/>
        <dbReference type="ChEBI" id="CHEBI:456216"/>
        <dbReference type="EC" id="3.6.4.12"/>
    </reaction>
    <physiologicalReaction direction="left-to-right" evidence="12">
        <dbReference type="Rhea" id="RHEA:13066"/>
    </physiologicalReaction>
</comment>
<dbReference type="AlphaFoldDB" id="A0A226EL65"/>
<dbReference type="Proteomes" id="UP000198287">
    <property type="component" value="Unassembled WGS sequence"/>
</dbReference>
<evidence type="ECO:0000313" key="17">
    <source>
        <dbReference type="EMBL" id="OXA58040.1"/>
    </source>
</evidence>
<comment type="similarity">
    <text evidence="2 13">Belongs to the MCM family.</text>
</comment>
<dbReference type="Gene3D" id="1.20.58.870">
    <property type="match status" value="1"/>
</dbReference>
<dbReference type="InterPro" id="IPR001208">
    <property type="entry name" value="MCM_dom"/>
</dbReference>
<reference evidence="17 18" key="1">
    <citation type="submission" date="2015-12" db="EMBL/GenBank/DDBJ databases">
        <title>The genome of Folsomia candida.</title>
        <authorList>
            <person name="Faddeeva A."/>
            <person name="Derks M.F."/>
            <person name="Anvar Y."/>
            <person name="Smit S."/>
            <person name="Van Straalen N."/>
            <person name="Roelofs D."/>
        </authorList>
    </citation>
    <scope>NUCLEOTIDE SEQUENCE [LARGE SCALE GENOMIC DNA]</scope>
    <source>
        <strain evidence="17 18">VU population</strain>
        <tissue evidence="17">Whole body</tissue>
    </source>
</reference>
<dbReference type="InterPro" id="IPR027417">
    <property type="entry name" value="P-loop_NTPase"/>
</dbReference>
<evidence type="ECO:0000256" key="11">
    <source>
        <dbReference type="ARBA" id="ARBA00023306"/>
    </source>
</evidence>
<keyword evidence="6 14" id="KW-0378">Hydrolase</keyword>
<dbReference type="PRINTS" id="PR01657">
    <property type="entry name" value="MCMFAMILY"/>
</dbReference>
<dbReference type="InterPro" id="IPR033762">
    <property type="entry name" value="MCM_OB"/>
</dbReference>
<dbReference type="InterPro" id="IPR008049">
    <property type="entry name" value="MCM6"/>
</dbReference>
<dbReference type="Gene3D" id="3.40.50.300">
    <property type="entry name" value="P-loop containing nucleotide triphosphate hydrolases"/>
    <property type="match status" value="1"/>
</dbReference>
<feature type="domain" description="MCM C-terminal AAA(+) ATPase" evidence="16">
    <location>
        <begin position="344"/>
        <end position="550"/>
    </location>
</feature>
<dbReference type="InterPro" id="IPR018525">
    <property type="entry name" value="MCM_CS"/>
</dbReference>
<evidence type="ECO:0000256" key="2">
    <source>
        <dbReference type="ARBA" id="ARBA00008010"/>
    </source>
</evidence>
<dbReference type="InterPro" id="IPR027925">
    <property type="entry name" value="MCM_N"/>
</dbReference>
<dbReference type="GO" id="GO:0000727">
    <property type="term" value="P:double-strand break repair via break-induced replication"/>
    <property type="evidence" value="ECO:0007669"/>
    <property type="project" value="TreeGrafter"/>
</dbReference>
<dbReference type="OrthoDB" id="1744952at2759"/>
<gene>
    <name evidence="17" type="ORF">Fcan01_07485</name>
</gene>
<dbReference type="PROSITE" id="PS00847">
    <property type="entry name" value="MCM_1"/>
    <property type="match status" value="1"/>
</dbReference>
<comment type="subcellular location">
    <subcellularLocation>
        <location evidence="1 14">Nucleus</location>
    </subcellularLocation>
</comment>
<dbReference type="STRING" id="158441.A0A226EL65"/>
<sequence length="833" mass="94611">MDVAGATTGQHRVADDVGERCQKLFQDFLEQFKEYQTNPPKYLEDARNLIKPERNTLTISFADITDFNQHLGDCITQEYYRIYPYLCRAVKNFLKDQADINVPLKEYFVALTDVPTRFKVRELSTTKVGTLIRISGQVVRTHPVHPELVAGTFKCMDCQTVIRDVEQQFKYTQPVTCTNQACANRSRFVLDPKTSRFVDFQKIRIQETQAELPRGSIPRSMEVIVRAEAVEVAQAGDQCDFIGTLIVVPDVGSLNLPGAKAETGARNRGERSEGDNDGLQGLKALGVRELSYRLAFLACNVSSSNPKFAGREWILEDISKESLQKQMNPEEWAKIFSMCNDKHLYVKLISSLFPTIHGNEEVKRGLLLMLFGGVPKVTMEKTALRGDINICIVGDPSVAKSQFLKQVADFSPRAVYTSGKASSAAGLTAAVVRDEESFEFVIEAGALMLADNGVCCIDEFDKMDPRDQVAIHEAMEQQTISITKAGVRATLNARTSILAAANPINGRYNRAKSLRQNINLGAPILSRFDLFFILIDDTNEVTDYAIARKIVDLHCRMEESIERVYSREEILRYILFARQFKPKLSTDASKLLIKCYKTLRQREVGNSSRTAWRITVRQLESLIRLSEAMARLYCSDKVTVPHVEEAYRLLNKSIIRVEQPDINLDGEEDEPGAVHEEDEEAQAMDDMRAEEAEMMETESRGDSHSIADSRPESLSQKKKLKMSYIDYKNMSNLILIYMRREEGKSEDDGEETEGLKRSRIVDWYLNEIGDTIDTEEELIEKKELVEKVIKRLIEHDRVIIQLVTSKFQRGQQDPIEEEEDPLLVVHPNYQINY</sequence>
<evidence type="ECO:0000256" key="5">
    <source>
        <dbReference type="ARBA" id="ARBA00022776"/>
    </source>
</evidence>
<keyword evidence="9 13" id="KW-0238">DNA-binding</keyword>
<keyword evidence="5" id="KW-0132">Cell division</keyword>
<dbReference type="InterPro" id="IPR031327">
    <property type="entry name" value="MCM"/>
</dbReference>
<dbReference type="Pfam" id="PF17207">
    <property type="entry name" value="MCM_OB"/>
    <property type="match status" value="1"/>
</dbReference>
<feature type="compositionally biased region" description="Acidic residues" evidence="15">
    <location>
        <begin position="664"/>
        <end position="683"/>
    </location>
</feature>
<keyword evidence="10" id="KW-0539">Nucleus</keyword>
<feature type="compositionally biased region" description="Basic and acidic residues" evidence="15">
    <location>
        <begin position="685"/>
        <end position="711"/>
    </location>
</feature>
<dbReference type="FunFam" id="2.40.50.140:FF:000091">
    <property type="entry name" value="DNA helicase"/>
    <property type="match status" value="1"/>
</dbReference>
<keyword evidence="8 13" id="KW-0067">ATP-binding</keyword>
<dbReference type="PROSITE" id="PS50051">
    <property type="entry name" value="MCM_2"/>
    <property type="match status" value="1"/>
</dbReference>
<evidence type="ECO:0000256" key="6">
    <source>
        <dbReference type="ARBA" id="ARBA00022801"/>
    </source>
</evidence>
<protein>
    <recommendedName>
        <fullName evidence="14">DNA replication licensing factor MCM6</fullName>
        <ecNumber evidence="14">3.6.4.12</ecNumber>
    </recommendedName>
</protein>
<dbReference type="PANTHER" id="PTHR11630">
    <property type="entry name" value="DNA REPLICATION LICENSING FACTOR MCM FAMILY MEMBER"/>
    <property type="match status" value="1"/>
</dbReference>
<dbReference type="GO" id="GO:1902969">
    <property type="term" value="P:mitotic DNA replication"/>
    <property type="evidence" value="ECO:0007669"/>
    <property type="project" value="TreeGrafter"/>
</dbReference>
<feature type="region of interest" description="Disordered" evidence="15">
    <location>
        <begin position="661"/>
        <end position="713"/>
    </location>
</feature>
<dbReference type="FunFam" id="1.20.58.870:FF:000001">
    <property type="entry name" value="DNA helicase"/>
    <property type="match status" value="1"/>
</dbReference>
<feature type="compositionally biased region" description="Basic and acidic residues" evidence="15">
    <location>
        <begin position="263"/>
        <end position="274"/>
    </location>
</feature>
<dbReference type="FunFam" id="2.20.28.10:FF:000003">
    <property type="entry name" value="DNA helicase"/>
    <property type="match status" value="1"/>
</dbReference>
<evidence type="ECO:0000313" key="18">
    <source>
        <dbReference type="Proteomes" id="UP000198287"/>
    </source>
</evidence>
<evidence type="ECO:0000259" key="16">
    <source>
        <dbReference type="PROSITE" id="PS50051"/>
    </source>
</evidence>
<dbReference type="Gene3D" id="2.20.28.10">
    <property type="match status" value="1"/>
</dbReference>
<dbReference type="GO" id="GO:0005524">
    <property type="term" value="F:ATP binding"/>
    <property type="evidence" value="ECO:0007669"/>
    <property type="project" value="UniProtKB-UniRule"/>
</dbReference>
<dbReference type="SUPFAM" id="SSF50249">
    <property type="entry name" value="Nucleic acid-binding proteins"/>
    <property type="match status" value="1"/>
</dbReference>
<dbReference type="GO" id="GO:0016887">
    <property type="term" value="F:ATP hydrolysis activity"/>
    <property type="evidence" value="ECO:0007669"/>
    <property type="project" value="RHEA"/>
</dbReference>
<dbReference type="SMART" id="SM00350">
    <property type="entry name" value="MCM"/>
    <property type="match status" value="1"/>
</dbReference>
<comment type="function">
    <text evidence="14">Acts as component of the MCM2-7 complex (MCM complex) which is the replicative helicase essential for 'once per cell cycle' DNA replication initiation and elongation in eukaryotic cells. The active ATPase sites in the MCM2-7 ring are formed through the interaction surfaces of two neighboring subunits such that a critical structure of a conserved arginine finger motif is provided in trans relative to the ATP-binding site of the Walker A box of the adjacent subunit. The six ATPase active sites, however, are likely to contribute differentially to the complex helicase activity.</text>
</comment>
<evidence type="ECO:0000256" key="10">
    <source>
        <dbReference type="ARBA" id="ARBA00023242"/>
    </source>
</evidence>
<evidence type="ECO:0000256" key="4">
    <source>
        <dbReference type="ARBA" id="ARBA00022741"/>
    </source>
</evidence>
<dbReference type="GO" id="GO:0042555">
    <property type="term" value="C:MCM complex"/>
    <property type="evidence" value="ECO:0007669"/>
    <property type="project" value="UniProtKB-UniRule"/>
</dbReference>
<dbReference type="EC" id="3.6.4.12" evidence="14"/>
<dbReference type="FunFam" id="3.40.50.300:FF:000115">
    <property type="entry name" value="DNA helicase"/>
    <property type="match status" value="1"/>
</dbReference>
<evidence type="ECO:0000256" key="1">
    <source>
        <dbReference type="ARBA" id="ARBA00004123"/>
    </source>
</evidence>
<dbReference type="PRINTS" id="PR01662">
    <property type="entry name" value="MCMPROTEIN6"/>
</dbReference>
<comment type="subunit">
    <text evidence="14">Component of the MCM2-7 complex.</text>
</comment>